<dbReference type="Pfam" id="PF21913">
    <property type="entry name" value="ORC6_2nd"/>
    <property type="match status" value="1"/>
</dbReference>
<evidence type="ECO:0000256" key="2">
    <source>
        <dbReference type="ARBA" id="ARBA00010840"/>
    </source>
</evidence>
<organism evidence="8 9">
    <name type="scientific">Oncorhynchus kisutch</name>
    <name type="common">Coho salmon</name>
    <name type="synonym">Salmo kisutch</name>
    <dbReference type="NCBI Taxonomy" id="8019"/>
    <lineage>
        <taxon>Eukaryota</taxon>
        <taxon>Metazoa</taxon>
        <taxon>Chordata</taxon>
        <taxon>Craniata</taxon>
        <taxon>Vertebrata</taxon>
        <taxon>Euteleostomi</taxon>
        <taxon>Actinopterygii</taxon>
        <taxon>Neopterygii</taxon>
        <taxon>Teleostei</taxon>
        <taxon>Protacanthopterygii</taxon>
        <taxon>Salmoniformes</taxon>
        <taxon>Salmonidae</taxon>
        <taxon>Salmoninae</taxon>
        <taxon>Oncorhynchus</taxon>
    </lineage>
</organism>
<dbReference type="Ensembl" id="ENSOKIT00005016178.1">
    <property type="protein sequence ID" value="ENSOKIP00005015216.1"/>
    <property type="gene ID" value="ENSOKIG00005006733.1"/>
</dbReference>
<dbReference type="PANTHER" id="PTHR13394">
    <property type="entry name" value="ORIGIN RECOGNITION COMPLEX SUBUNIT 6"/>
    <property type="match status" value="1"/>
</dbReference>
<dbReference type="GO" id="GO:0006270">
    <property type="term" value="P:DNA replication initiation"/>
    <property type="evidence" value="ECO:0007669"/>
    <property type="project" value="TreeGrafter"/>
</dbReference>
<dbReference type="AlphaFoldDB" id="A0A8C7F5H4"/>
<proteinExistence type="inferred from homology"/>
<feature type="domain" description="ORC6 second cyclin-like" evidence="7">
    <location>
        <begin position="97"/>
        <end position="147"/>
    </location>
</feature>
<evidence type="ECO:0000256" key="1">
    <source>
        <dbReference type="ARBA" id="ARBA00004123"/>
    </source>
</evidence>
<keyword evidence="9" id="KW-1185">Reference proteome</keyword>
<reference evidence="8" key="2">
    <citation type="submission" date="2025-09" db="UniProtKB">
        <authorList>
            <consortium name="Ensembl"/>
        </authorList>
    </citation>
    <scope>IDENTIFICATION</scope>
</reference>
<sequence length="185" mass="20612">MFTKLASKMSITSARVSRQADEYVRLSLVKCTGLGITTGTSKAVIYLELVATSMKLPLDKEYDFKLSGLNKKQYQSNLKSHLGVLNLQIFCQLLFLANVDLSKPLFTTAALNAACECLKIKVDRKLLASSGAKKGIFDRLCTQLQKLGQDICSKPTSQKQQKEDSEECTTQDYEEWKPKNLGKCT</sequence>
<keyword evidence="5" id="KW-0539">Nucleus</keyword>
<gene>
    <name evidence="8" type="primary">ORC6</name>
</gene>
<evidence type="ECO:0000313" key="8">
    <source>
        <dbReference type="Ensembl" id="ENSOKIP00005015216.1"/>
    </source>
</evidence>
<dbReference type="GO" id="GO:0003677">
    <property type="term" value="F:DNA binding"/>
    <property type="evidence" value="ECO:0007669"/>
    <property type="project" value="UniProtKB-KW"/>
</dbReference>
<accession>A0A8C7F5H4</accession>
<keyword evidence="4" id="KW-0238">DNA-binding</keyword>
<dbReference type="Proteomes" id="UP000694557">
    <property type="component" value="Unassembled WGS sequence"/>
</dbReference>
<dbReference type="GO" id="GO:0005664">
    <property type="term" value="C:nuclear origin of replication recognition complex"/>
    <property type="evidence" value="ECO:0007669"/>
    <property type="project" value="InterPro"/>
</dbReference>
<feature type="domain" description="ORC6 first cyclin-like" evidence="6">
    <location>
        <begin position="3"/>
        <end position="80"/>
    </location>
</feature>
<keyword evidence="3" id="KW-0235">DNA replication</keyword>
<reference evidence="8" key="1">
    <citation type="submission" date="2025-08" db="UniProtKB">
        <authorList>
            <consortium name="Ensembl"/>
        </authorList>
    </citation>
    <scope>IDENTIFICATION</scope>
</reference>
<dbReference type="InterPro" id="IPR020529">
    <property type="entry name" value="ORC6_met/pln"/>
</dbReference>
<dbReference type="InterPro" id="IPR008721">
    <property type="entry name" value="ORC6_cyclin_first"/>
</dbReference>
<dbReference type="GeneTree" id="ENSGT00390000007370"/>
<evidence type="ECO:0000259" key="7">
    <source>
        <dbReference type="Pfam" id="PF21913"/>
    </source>
</evidence>
<name>A0A8C7F5H4_ONCKI</name>
<evidence type="ECO:0000259" key="6">
    <source>
        <dbReference type="Pfam" id="PF05460"/>
    </source>
</evidence>
<protein>
    <submittedName>
        <fullName evidence="8">Origin recognition complex, subunit 6</fullName>
    </submittedName>
</protein>
<comment type="subcellular location">
    <subcellularLocation>
        <location evidence="1">Nucleus</location>
    </subcellularLocation>
</comment>
<dbReference type="Gene3D" id="1.10.472.10">
    <property type="entry name" value="Cyclin-like"/>
    <property type="match status" value="1"/>
</dbReference>
<dbReference type="Pfam" id="PF05460">
    <property type="entry name" value="ORC6"/>
    <property type="match status" value="1"/>
</dbReference>
<dbReference type="PANTHER" id="PTHR13394:SF0">
    <property type="entry name" value="ORIGIN RECOGNITION COMPLEX SUBUNIT 6"/>
    <property type="match status" value="1"/>
</dbReference>
<evidence type="ECO:0000313" key="9">
    <source>
        <dbReference type="Proteomes" id="UP000694557"/>
    </source>
</evidence>
<dbReference type="InterPro" id="IPR054113">
    <property type="entry name" value="ORC6_cyclin-like_2nd"/>
</dbReference>
<comment type="similarity">
    <text evidence="2">Belongs to the ORC6 family.</text>
</comment>
<evidence type="ECO:0000256" key="4">
    <source>
        <dbReference type="ARBA" id="ARBA00023125"/>
    </source>
</evidence>
<evidence type="ECO:0000256" key="3">
    <source>
        <dbReference type="ARBA" id="ARBA00022705"/>
    </source>
</evidence>
<evidence type="ECO:0000256" key="5">
    <source>
        <dbReference type="ARBA" id="ARBA00023242"/>
    </source>
</evidence>